<gene>
    <name evidence="2" type="ORF">HUK65_11990</name>
</gene>
<evidence type="ECO:0000313" key="2">
    <source>
        <dbReference type="EMBL" id="NYS25713.1"/>
    </source>
</evidence>
<protein>
    <submittedName>
        <fullName evidence="2">Uncharacterized protein</fullName>
    </submittedName>
</protein>
<dbReference type="AlphaFoldDB" id="A0A7Z0I0M9"/>
<evidence type="ECO:0000256" key="1">
    <source>
        <dbReference type="SAM" id="MobiDB-lite"/>
    </source>
</evidence>
<organism evidence="2 3">
    <name type="scientific">Rhabdonatronobacter sediminivivens</name>
    <dbReference type="NCBI Taxonomy" id="2743469"/>
    <lineage>
        <taxon>Bacteria</taxon>
        <taxon>Pseudomonadati</taxon>
        <taxon>Pseudomonadota</taxon>
        <taxon>Alphaproteobacteria</taxon>
        <taxon>Rhodobacterales</taxon>
        <taxon>Paracoccaceae</taxon>
        <taxon>Rhabdonatronobacter</taxon>
    </lineage>
</organism>
<sequence>MRDLQEDEPQDGKRKIAQCCQPGMDRADELPGPRTLLPSRVTMTDSRVVNR</sequence>
<dbReference type="Proteomes" id="UP000529417">
    <property type="component" value="Unassembled WGS sequence"/>
</dbReference>
<feature type="compositionally biased region" description="Basic and acidic residues" evidence="1">
    <location>
        <begin position="1"/>
        <end position="14"/>
    </location>
</feature>
<dbReference type="EMBL" id="JACBXS010000024">
    <property type="protein sequence ID" value="NYS25713.1"/>
    <property type="molecule type" value="Genomic_DNA"/>
</dbReference>
<reference evidence="2 3" key="1">
    <citation type="journal article" date="2000" name="Arch. Microbiol.">
        <title>Rhodobaca bogoriensis gen. nov. and sp. nov., an alkaliphilic purple nonsulfur bacterium from African Rift Valley soda lakes.</title>
        <authorList>
            <person name="Milford A.D."/>
            <person name="Achenbach L.A."/>
            <person name="Jung D.O."/>
            <person name="Madigan M.T."/>
        </authorList>
    </citation>
    <scope>NUCLEOTIDE SEQUENCE [LARGE SCALE GENOMIC DNA]</scope>
    <source>
        <strain evidence="2 3">2376</strain>
    </source>
</reference>
<keyword evidence="3" id="KW-1185">Reference proteome</keyword>
<evidence type="ECO:0000313" key="3">
    <source>
        <dbReference type="Proteomes" id="UP000529417"/>
    </source>
</evidence>
<accession>A0A7Z0I0M9</accession>
<name>A0A7Z0I0M9_9RHOB</name>
<feature type="region of interest" description="Disordered" evidence="1">
    <location>
        <begin position="1"/>
        <end position="51"/>
    </location>
</feature>
<dbReference type="RefSeq" id="WP_179906514.1">
    <property type="nucleotide sequence ID" value="NZ_JACBXS010000024.1"/>
</dbReference>
<comment type="caution">
    <text evidence="2">The sequence shown here is derived from an EMBL/GenBank/DDBJ whole genome shotgun (WGS) entry which is preliminary data.</text>
</comment>
<feature type="compositionally biased region" description="Polar residues" evidence="1">
    <location>
        <begin position="41"/>
        <end position="51"/>
    </location>
</feature>
<proteinExistence type="predicted"/>